<evidence type="ECO:0000259" key="21">
    <source>
        <dbReference type="Pfam" id="PF00685"/>
    </source>
</evidence>
<evidence type="ECO:0000256" key="14">
    <source>
        <dbReference type="ARBA" id="ARBA00023180"/>
    </source>
</evidence>
<dbReference type="InterPro" id="IPR056793">
    <property type="entry name" value="HSNSD_N"/>
</dbReference>
<evidence type="ECO:0000256" key="18">
    <source>
        <dbReference type="PIRSR" id="PIRSR637359-3"/>
    </source>
</evidence>
<name>A0A914A8I6_PATMI</name>
<dbReference type="Pfam" id="PF12062">
    <property type="entry name" value="HSNSD-CE"/>
    <property type="match status" value="1"/>
</dbReference>
<proteinExistence type="inferred from homology"/>
<evidence type="ECO:0000256" key="16">
    <source>
        <dbReference type="PIRSR" id="PIRSR637359-1"/>
    </source>
</evidence>
<evidence type="ECO:0000313" key="24">
    <source>
        <dbReference type="EnsemblMetazoa" id="XP_038060078.1"/>
    </source>
</evidence>
<feature type="binding site" evidence="17">
    <location>
        <position position="841"/>
    </location>
    <ligand>
        <name>3'-phosphoadenylyl sulfate</name>
        <dbReference type="ChEBI" id="CHEBI:58339"/>
    </ligand>
</feature>
<dbReference type="Pfam" id="PF00685">
    <property type="entry name" value="Sulfotransfer_1"/>
    <property type="match status" value="1"/>
</dbReference>
<feature type="binding site" evidence="17">
    <location>
        <position position="736"/>
    </location>
    <ligand>
        <name>3'-phosphoadenylyl sulfate</name>
        <dbReference type="ChEBI" id="CHEBI:58339"/>
    </ligand>
</feature>
<comment type="subcellular location">
    <subcellularLocation>
        <location evidence="1">Golgi apparatus membrane</location>
        <topology evidence="1">Single-pass type II membrane protein</topology>
    </subcellularLocation>
</comment>
<feature type="binding site" evidence="17">
    <location>
        <begin position="857"/>
        <end position="861"/>
    </location>
    <ligand>
        <name>3'-phosphoadenylyl sulfate</name>
        <dbReference type="ChEBI" id="CHEBI:58339"/>
    </ligand>
</feature>
<dbReference type="EC" id="2.8.2.8" evidence="5"/>
<evidence type="ECO:0000256" key="6">
    <source>
        <dbReference type="ARBA" id="ARBA00022679"/>
    </source>
</evidence>
<feature type="domain" description="Heparan sulfate-N-deacetylase N-terminal" evidence="23">
    <location>
        <begin position="112"/>
        <end position="324"/>
    </location>
</feature>
<evidence type="ECO:0000256" key="3">
    <source>
        <dbReference type="ARBA" id="ARBA00005093"/>
    </source>
</evidence>
<dbReference type="PANTHER" id="PTHR10605:SF56">
    <property type="entry name" value="BIFUNCTIONAL HEPARAN SULFATE N-DEACETYLASE_N-SULFOTRANSFERASE"/>
    <property type="match status" value="1"/>
</dbReference>
<keyword evidence="10 20" id="KW-1133">Transmembrane helix</keyword>
<evidence type="ECO:0000256" key="20">
    <source>
        <dbReference type="SAM" id="Phobius"/>
    </source>
</evidence>
<keyword evidence="12 20" id="KW-0472">Membrane</keyword>
<feature type="domain" description="Sulfotransferase" evidence="21">
    <location>
        <begin position="629"/>
        <end position="877"/>
    </location>
</feature>
<evidence type="ECO:0000256" key="15">
    <source>
        <dbReference type="ARBA" id="ARBA00023268"/>
    </source>
</evidence>
<dbReference type="PANTHER" id="PTHR10605">
    <property type="entry name" value="HEPARAN SULFATE SULFOTRANSFERASE"/>
    <property type="match status" value="1"/>
</dbReference>
<dbReference type="InterPro" id="IPR037359">
    <property type="entry name" value="NST/OST"/>
</dbReference>
<evidence type="ECO:0000256" key="13">
    <source>
        <dbReference type="ARBA" id="ARBA00023157"/>
    </source>
</evidence>
<keyword evidence="7 20" id="KW-0812">Transmembrane</keyword>
<comment type="similarity">
    <text evidence="4">Belongs to the sulfotransferase 1 family. NDST subfamily.</text>
</comment>
<keyword evidence="6" id="KW-0808">Transferase</keyword>
<evidence type="ECO:0000256" key="11">
    <source>
        <dbReference type="ARBA" id="ARBA00023034"/>
    </source>
</evidence>
<evidence type="ECO:0000259" key="22">
    <source>
        <dbReference type="Pfam" id="PF12062"/>
    </source>
</evidence>
<feature type="transmembrane region" description="Helical" evidence="20">
    <location>
        <begin position="40"/>
        <end position="60"/>
    </location>
</feature>
<dbReference type="GeneID" id="119731131"/>
<evidence type="ECO:0000256" key="10">
    <source>
        <dbReference type="ARBA" id="ARBA00022989"/>
    </source>
</evidence>
<dbReference type="GO" id="GO:0016787">
    <property type="term" value="F:hydrolase activity"/>
    <property type="evidence" value="ECO:0007669"/>
    <property type="project" value="UniProtKB-KW"/>
</dbReference>
<feature type="domain" description="Heparan sulphate-N-deacetylase deacetylase" evidence="22">
    <location>
        <begin position="334"/>
        <end position="538"/>
    </location>
</feature>
<dbReference type="InterPro" id="IPR021930">
    <property type="entry name" value="Heparan_SO4_deacetylase_dom"/>
</dbReference>
<dbReference type="Gene3D" id="3.40.50.300">
    <property type="entry name" value="P-loop containing nucleotide triphosphate hydrolases"/>
    <property type="match status" value="1"/>
</dbReference>
<evidence type="ECO:0000256" key="12">
    <source>
        <dbReference type="ARBA" id="ARBA00023136"/>
    </source>
</evidence>
<keyword evidence="25" id="KW-1185">Reference proteome</keyword>
<dbReference type="OMA" id="GLKFWLH"/>
<evidence type="ECO:0000256" key="1">
    <source>
        <dbReference type="ARBA" id="ARBA00004323"/>
    </source>
</evidence>
<keyword evidence="9" id="KW-0735">Signal-anchor</keyword>
<feature type="disulfide bond" evidence="18">
    <location>
        <begin position="842"/>
        <end position="852"/>
    </location>
</feature>
<keyword evidence="13 18" id="KW-1015">Disulfide bond</keyword>
<comment type="pathway">
    <text evidence="2">Glycan metabolism; heparin biosynthesis.</text>
</comment>
<evidence type="ECO:0000256" key="5">
    <source>
        <dbReference type="ARBA" id="ARBA00012979"/>
    </source>
</evidence>
<keyword evidence="8" id="KW-0378">Hydrolase</keyword>
<comment type="pathway">
    <text evidence="3">Glycan metabolism; heparan sulfate biosynthesis.</text>
</comment>
<dbReference type="OrthoDB" id="8958249at2759"/>
<dbReference type="GO" id="GO:0015016">
    <property type="term" value="F:heparan sulfate N-sulfotransferase activity"/>
    <property type="evidence" value="ECO:0007669"/>
    <property type="project" value="UniProtKB-EC"/>
</dbReference>
<evidence type="ECO:0000256" key="2">
    <source>
        <dbReference type="ARBA" id="ARBA00004841"/>
    </source>
</evidence>
<dbReference type="SUPFAM" id="SSF52540">
    <property type="entry name" value="P-loop containing nucleoside triphosphate hydrolases"/>
    <property type="match status" value="1"/>
</dbReference>
<accession>A0A914A8I6</accession>
<dbReference type="AlphaFoldDB" id="A0A914A8I6"/>
<evidence type="ECO:0000256" key="9">
    <source>
        <dbReference type="ARBA" id="ARBA00022968"/>
    </source>
</evidence>
<evidence type="ECO:0000256" key="4">
    <source>
        <dbReference type="ARBA" id="ARBA00010420"/>
    </source>
</evidence>
<dbReference type="InterPro" id="IPR000863">
    <property type="entry name" value="Sulfotransferase_dom"/>
</dbReference>
<dbReference type="EnsemblMetazoa" id="XM_038204150.1">
    <property type="protein sequence ID" value="XP_038060078.1"/>
    <property type="gene ID" value="LOC119731131"/>
</dbReference>
<dbReference type="RefSeq" id="XP_038060078.1">
    <property type="nucleotide sequence ID" value="XM_038204150.1"/>
</dbReference>
<evidence type="ECO:0000256" key="7">
    <source>
        <dbReference type="ARBA" id="ARBA00022692"/>
    </source>
</evidence>
<dbReference type="InterPro" id="IPR027417">
    <property type="entry name" value="P-loop_NTPase"/>
</dbReference>
<dbReference type="GO" id="GO:0019213">
    <property type="term" value="F:deacetylase activity"/>
    <property type="evidence" value="ECO:0007669"/>
    <property type="project" value="TreeGrafter"/>
</dbReference>
<reference evidence="24" key="1">
    <citation type="submission" date="2022-11" db="UniProtKB">
        <authorList>
            <consortium name="EnsemblMetazoa"/>
        </authorList>
    </citation>
    <scope>IDENTIFICATION</scope>
</reference>
<keyword evidence="14" id="KW-0325">Glycoprotein</keyword>
<keyword evidence="15" id="KW-0511">Multifunctional enzyme</keyword>
<dbReference type="Proteomes" id="UP000887568">
    <property type="component" value="Unplaced"/>
</dbReference>
<evidence type="ECO:0000256" key="17">
    <source>
        <dbReference type="PIRSR" id="PIRSR637359-2"/>
    </source>
</evidence>
<evidence type="ECO:0000313" key="25">
    <source>
        <dbReference type="Proteomes" id="UP000887568"/>
    </source>
</evidence>
<evidence type="ECO:0000256" key="8">
    <source>
        <dbReference type="ARBA" id="ARBA00022801"/>
    </source>
</evidence>
<feature type="active site" description="For sulfotransferase activity" evidence="16">
    <location>
        <position position="637"/>
    </location>
</feature>
<feature type="region of interest" description="Disordered" evidence="19">
    <location>
        <begin position="78"/>
        <end position="100"/>
    </location>
</feature>
<organism evidence="24 25">
    <name type="scientific">Patiria miniata</name>
    <name type="common">Bat star</name>
    <name type="synonym">Asterina miniata</name>
    <dbReference type="NCBI Taxonomy" id="46514"/>
    <lineage>
        <taxon>Eukaryota</taxon>
        <taxon>Metazoa</taxon>
        <taxon>Echinodermata</taxon>
        <taxon>Eleutherozoa</taxon>
        <taxon>Asterozoa</taxon>
        <taxon>Asteroidea</taxon>
        <taxon>Valvatacea</taxon>
        <taxon>Valvatida</taxon>
        <taxon>Asterinidae</taxon>
        <taxon>Patiria</taxon>
    </lineage>
</organism>
<evidence type="ECO:0000259" key="23">
    <source>
        <dbReference type="Pfam" id="PF25119"/>
    </source>
</evidence>
<sequence length="905" mass="104478">MFVESYDGSCPSQVCVLWLPSAGIMMNLIRYSSMTSIKKIMFGLVLLSLLSIWFLSYNMMTPLRGDHDRDLHLKLPPSQALGGSEGHPARRRQGKHSPAADQDDLHLIPAALIITERSDSVFAYNLTSALEANHIDFTSVQIKERHWPRLEHKRTGKFSIIIFQSIHSYVSLDPYLLNTIHEYCRKYNVGILAFAVVREDDNGYTRQVGEFPVYMDQRLSLKDLTINPSASDVLHITKAGQFINGTIPYNDWTVFRTDHESYKPLVQAKTLSQDSLQLRSPSEVLHTTVLMDQGHFDGIQRIFIGNNFRFWLHYILFLDSVSFLSQGLLQKSLDRYIQVDIDDIFVGMKGVRMTVQDVEALLLEQQVLADKIPGFTFKLGFSGKFFKRGNEEEKAGDEALVMHADKFAWFPHMWNHAQPHMFSNQSQLVADMRKNFRFAKSHKIPVEDSYAVAPHHSGVYPAYPMLYNAWKQVWGIKVTSTEEYPALRPARKRQGFIYKDIMVLPRQTCGLFTHTIIMKQYPGGRERLDSSIYGGELFQTIVNNPINVYMTHMTNYGSDRLALYTFDNVVNFVQKWTNLKLKAESPLDLAIKYFDMFPEEQDPVWTNPCYDKRHLEILPEKHNCNRLPSFLVIGPQKTGTTALYTFLSLHPNIMSNLPSQETFEEVQFFSNSKNYYKGLEWYLNFFPQVDNTSTDLLFEKSATYFDNVYAPRRMHWLLPKAKLIAILIDPAKRAHSWYQHERAHGNPASLNHTFYEILTSGPEAPRPVTLLRSRCLDPGKYIQHLQRWLQYYPPNQLMVLDGDLLRADPVVAMVKIQTFLPINAFIDFTDKIVYDDKKGFYCLALRKGRTRCLGKSKGRSYPPMDAQMEIYLRHFYQGFNVQLLAYLSSIDQPIPAWLNEALTES</sequence>
<keyword evidence="11" id="KW-0333">Golgi apparatus</keyword>
<dbReference type="Pfam" id="PF25119">
    <property type="entry name" value="HSNSD_N"/>
    <property type="match status" value="1"/>
</dbReference>
<evidence type="ECO:0000256" key="19">
    <source>
        <dbReference type="SAM" id="MobiDB-lite"/>
    </source>
</evidence>
<dbReference type="GO" id="GO:0000139">
    <property type="term" value="C:Golgi membrane"/>
    <property type="evidence" value="ECO:0007669"/>
    <property type="project" value="UniProtKB-SubCell"/>
</dbReference>
<protein>
    <recommendedName>
        <fullName evidence="5">[heparan sulfate]-glucosamine N-sulfotransferase</fullName>
        <ecNumber evidence="5">2.8.2.8</ecNumber>
    </recommendedName>
</protein>